<reference evidence="3" key="1">
    <citation type="journal article" date="2017" name="Genome Biol.">
        <title>Comparative genomics reveals high biological diversity and specific adaptations in the industrially and medically important fungal genus Aspergillus.</title>
        <authorList>
            <person name="de Vries R.P."/>
            <person name="Riley R."/>
            <person name="Wiebenga A."/>
            <person name="Aguilar-Osorio G."/>
            <person name="Amillis S."/>
            <person name="Uchima C.A."/>
            <person name="Anderluh G."/>
            <person name="Asadollahi M."/>
            <person name="Askin M."/>
            <person name="Barry K."/>
            <person name="Battaglia E."/>
            <person name="Bayram O."/>
            <person name="Benocci T."/>
            <person name="Braus-Stromeyer S.A."/>
            <person name="Caldana C."/>
            <person name="Canovas D."/>
            <person name="Cerqueira G.C."/>
            <person name="Chen F."/>
            <person name="Chen W."/>
            <person name="Choi C."/>
            <person name="Clum A."/>
            <person name="Dos Santos R.A."/>
            <person name="Damasio A.R."/>
            <person name="Diallinas G."/>
            <person name="Emri T."/>
            <person name="Fekete E."/>
            <person name="Flipphi M."/>
            <person name="Freyberg S."/>
            <person name="Gallo A."/>
            <person name="Gournas C."/>
            <person name="Habgood R."/>
            <person name="Hainaut M."/>
            <person name="Harispe M.L."/>
            <person name="Henrissat B."/>
            <person name="Hilden K.S."/>
            <person name="Hope R."/>
            <person name="Hossain A."/>
            <person name="Karabika E."/>
            <person name="Karaffa L."/>
            <person name="Karanyi Z."/>
            <person name="Krasevec N."/>
            <person name="Kuo A."/>
            <person name="Kusch H."/>
            <person name="LaButti K."/>
            <person name="Lagendijk E.L."/>
            <person name="Lapidus A."/>
            <person name="Levasseur A."/>
            <person name="Lindquist E."/>
            <person name="Lipzen A."/>
            <person name="Logrieco A.F."/>
            <person name="MacCabe A."/>
            <person name="Maekelae M.R."/>
            <person name="Malavazi I."/>
            <person name="Melin P."/>
            <person name="Meyer V."/>
            <person name="Mielnichuk N."/>
            <person name="Miskei M."/>
            <person name="Molnar A.P."/>
            <person name="Mule G."/>
            <person name="Ngan C.Y."/>
            <person name="Orejas M."/>
            <person name="Orosz E."/>
            <person name="Ouedraogo J.P."/>
            <person name="Overkamp K.M."/>
            <person name="Park H.-S."/>
            <person name="Perrone G."/>
            <person name="Piumi F."/>
            <person name="Punt P.J."/>
            <person name="Ram A.F."/>
            <person name="Ramon A."/>
            <person name="Rauscher S."/>
            <person name="Record E."/>
            <person name="Riano-Pachon D.M."/>
            <person name="Robert V."/>
            <person name="Roehrig J."/>
            <person name="Ruller R."/>
            <person name="Salamov A."/>
            <person name="Salih N.S."/>
            <person name="Samson R.A."/>
            <person name="Sandor E."/>
            <person name="Sanguinetti M."/>
            <person name="Schuetze T."/>
            <person name="Sepcic K."/>
            <person name="Shelest E."/>
            <person name="Sherlock G."/>
            <person name="Sophianopoulou V."/>
            <person name="Squina F.M."/>
            <person name="Sun H."/>
            <person name="Susca A."/>
            <person name="Todd R.B."/>
            <person name="Tsang A."/>
            <person name="Unkles S.E."/>
            <person name="van de Wiele N."/>
            <person name="van Rossen-Uffink D."/>
            <person name="Oliveira J.V."/>
            <person name="Vesth T.C."/>
            <person name="Visser J."/>
            <person name="Yu J.-H."/>
            <person name="Zhou M."/>
            <person name="Andersen M.R."/>
            <person name="Archer D.B."/>
            <person name="Baker S.E."/>
            <person name="Benoit I."/>
            <person name="Brakhage A.A."/>
            <person name="Braus G.H."/>
            <person name="Fischer R."/>
            <person name="Frisvad J.C."/>
            <person name="Goldman G.H."/>
            <person name="Houbraken J."/>
            <person name="Oakley B."/>
            <person name="Pocsi I."/>
            <person name="Scazzocchio C."/>
            <person name="Seiboth B."/>
            <person name="vanKuyk P.A."/>
            <person name="Wortman J."/>
            <person name="Dyer P.S."/>
            <person name="Grigoriev I.V."/>
        </authorList>
    </citation>
    <scope>NUCLEOTIDE SEQUENCE [LARGE SCALE GENOMIC DNA]</scope>
    <source>
        <strain evidence="3">CBS 506.65</strain>
    </source>
</reference>
<feature type="signal peptide" evidence="1">
    <location>
        <begin position="1"/>
        <end position="18"/>
    </location>
</feature>
<dbReference type="AlphaFoldDB" id="A0A1L9S733"/>
<dbReference type="OrthoDB" id="5428787at2759"/>
<dbReference type="GeneID" id="34610610"/>
<dbReference type="Proteomes" id="UP000184188">
    <property type="component" value="Unassembled WGS sequence"/>
</dbReference>
<feature type="chain" id="PRO_5012883065" description="Apple domain-containing protein" evidence="1">
    <location>
        <begin position="19"/>
        <end position="390"/>
    </location>
</feature>
<dbReference type="VEuPathDB" id="FungiDB:ASPZODRAFT_136833"/>
<sequence>MSLPLALMAGFLLGHASASSSSAVASSSHIYLSSTVTCYSQLGLTSVASIPTTSITRTISDTNPVVVYTTAQDTVTVTPGAITVTLTDYETDIVISTASTVTDTFSTTSTEYDTTTVVVTPAPVTATETTTVDTTIITTTTVPTPAGFTPVADTLSTTLAVTNAKKKRSLTEEEEEDTCGAVGPYDYQYATAVECVAKVTLHTTSTSTVTATPATATAATPTTTTTDTATITSTSTVVPDVSTTLSYSTTSTLTETSTADPETSTLTVTATSTTVSTTSYYAACATNNIAGLPFSSDFGALAGEYINTIDYQGITGEEFKVASGATAYDCCAACQENSICIFSMFEDNYCYSIETSDCSASNYVYVTVGAGDYGVTLSNGLCGEIVMSAD</sequence>
<dbReference type="STRING" id="1073090.A0A1L9S733"/>
<keyword evidence="1" id="KW-0732">Signal</keyword>
<dbReference type="RefSeq" id="XP_022577473.1">
    <property type="nucleotide sequence ID" value="XM_022724145.1"/>
</dbReference>
<evidence type="ECO:0000313" key="3">
    <source>
        <dbReference type="Proteomes" id="UP000184188"/>
    </source>
</evidence>
<accession>A0A1L9S733</accession>
<evidence type="ECO:0008006" key="4">
    <source>
        <dbReference type="Google" id="ProtNLM"/>
    </source>
</evidence>
<gene>
    <name evidence="2" type="ORF">ASPZODRAFT_136833</name>
</gene>
<protein>
    <recommendedName>
        <fullName evidence="4">Apple domain-containing protein</fullName>
    </recommendedName>
</protein>
<dbReference type="EMBL" id="KV878355">
    <property type="protein sequence ID" value="OJJ42963.1"/>
    <property type="molecule type" value="Genomic_DNA"/>
</dbReference>
<keyword evidence="3" id="KW-1185">Reference proteome</keyword>
<name>A0A1L9S733_9EURO</name>
<evidence type="ECO:0000313" key="2">
    <source>
        <dbReference type="EMBL" id="OJJ42963.1"/>
    </source>
</evidence>
<evidence type="ECO:0000256" key="1">
    <source>
        <dbReference type="SAM" id="SignalP"/>
    </source>
</evidence>
<organism evidence="2 3">
    <name type="scientific">Penicilliopsis zonata CBS 506.65</name>
    <dbReference type="NCBI Taxonomy" id="1073090"/>
    <lineage>
        <taxon>Eukaryota</taxon>
        <taxon>Fungi</taxon>
        <taxon>Dikarya</taxon>
        <taxon>Ascomycota</taxon>
        <taxon>Pezizomycotina</taxon>
        <taxon>Eurotiomycetes</taxon>
        <taxon>Eurotiomycetidae</taxon>
        <taxon>Eurotiales</taxon>
        <taxon>Aspergillaceae</taxon>
        <taxon>Penicilliopsis</taxon>
    </lineage>
</organism>
<proteinExistence type="predicted"/>